<accession>E4YZZ8</accession>
<evidence type="ECO:0000256" key="1">
    <source>
        <dbReference type="SAM" id="Coils"/>
    </source>
</evidence>
<feature type="compositionally biased region" description="Pro residues" evidence="2">
    <location>
        <begin position="85"/>
        <end position="95"/>
    </location>
</feature>
<feature type="compositionally biased region" description="Polar residues" evidence="2">
    <location>
        <begin position="34"/>
        <end position="43"/>
    </location>
</feature>
<dbReference type="EMBL" id="FN656232">
    <property type="protein sequence ID" value="CBY41026.1"/>
    <property type="molecule type" value="Genomic_DNA"/>
</dbReference>
<protein>
    <recommendedName>
        <fullName evidence="4">CCDC66 domain-containing protein</fullName>
    </recommendedName>
</protein>
<name>E4YZZ8_OIKDI</name>
<reference evidence="3" key="1">
    <citation type="journal article" date="2010" name="Science">
        <title>Plasticity of animal genome architecture unmasked by rapid evolution of a pelagic tunicate.</title>
        <authorList>
            <person name="Denoeud F."/>
            <person name="Henriet S."/>
            <person name="Mungpakdee S."/>
            <person name="Aury J.M."/>
            <person name="Da Silva C."/>
            <person name="Brinkmann H."/>
            <person name="Mikhaleva J."/>
            <person name="Olsen L.C."/>
            <person name="Jubin C."/>
            <person name="Canestro C."/>
            <person name="Bouquet J.M."/>
            <person name="Danks G."/>
            <person name="Poulain J."/>
            <person name="Campsteijn C."/>
            <person name="Adamski M."/>
            <person name="Cross I."/>
            <person name="Yadetie F."/>
            <person name="Muffato M."/>
            <person name="Louis A."/>
            <person name="Butcher S."/>
            <person name="Tsagkogeorga G."/>
            <person name="Konrad A."/>
            <person name="Singh S."/>
            <person name="Jensen M.F."/>
            <person name="Cong E.H."/>
            <person name="Eikeseth-Otteraa H."/>
            <person name="Noel B."/>
            <person name="Anthouard V."/>
            <person name="Porcel B.M."/>
            <person name="Kachouri-Lafond R."/>
            <person name="Nishino A."/>
            <person name="Ugolini M."/>
            <person name="Chourrout P."/>
            <person name="Nishida H."/>
            <person name="Aasland R."/>
            <person name="Huzurbazar S."/>
            <person name="Westhof E."/>
            <person name="Delsuc F."/>
            <person name="Lehrach H."/>
            <person name="Reinhardt R."/>
            <person name="Weissenbach J."/>
            <person name="Roy S.W."/>
            <person name="Artiguenave F."/>
            <person name="Postlethwait J.H."/>
            <person name="Manak J.R."/>
            <person name="Thompson E.M."/>
            <person name="Jaillon O."/>
            <person name="Du Pasquier L."/>
            <person name="Boudinot P."/>
            <person name="Liberles D.A."/>
            <person name="Volff J.N."/>
            <person name="Philippe H."/>
            <person name="Lenhard B."/>
            <person name="Roest Crollius H."/>
            <person name="Wincker P."/>
            <person name="Chourrout D."/>
        </authorList>
    </citation>
    <scope>NUCLEOTIDE SEQUENCE [LARGE SCALE GENOMIC DNA]</scope>
</reference>
<sequence>MGLIDLAFDGSGSKAARINMGALLRQDLDPQPPSRASQTQQMVKSKGKNRETVRSRQSRVQVPKPTRKTPLLKKNEELFAGSSTKPPPRGPPVVPPTKRAAKYQPPQNTSIKTLSNSSSLKTLASTSTAISSASQAAHPQIPKFKNTKTVVKGKRPPQIETNISSTNNEQKYVTISETQLSQILNLVSQGIHVQQSALQAPQVLPQPAQQPVPVEQPQPVEQVVAPQAVEVAPKVETRDELLEKSQKAVPLSMKSSFLPYEAVPRGDAVQKERREQQLAWRRELEKQRDEDALRKKKEKEEYAKQEQNDHHLTDQTQSDYKSSIRIFNQNANSAGGESATASVENISPRIGSQPLSMQSSFHPSGNVPNTESLDQQRKNQQLAWRRELEQQREEDAARKKSLKNNDRDTKLIDHHLHQADNSYPKPSIKLIQDNPNHQDNISSLASYRSQPVTIEQLHGTHVAETGHHRNMNALKDPAELERLDKQRKQQQENERDLQKQIEANKKKKKSSQEDDDEPWWAKQDRKNAEIRSKQQIARPIVEQQKPPQQQVTVEVLHSSFNPSKMELKQESTVAPLKLEDLNSRRSPSPVRKTAKTAKHAPKTLLDEQIPTDTELKAQERNLAKKKRQMALLEEQLKGTRKAKRRRSQQFDEYFVQATRHSNTTGTADVAGVCTQASTTQAFDKI</sequence>
<feature type="region of interest" description="Disordered" evidence="2">
    <location>
        <begin position="25"/>
        <end position="118"/>
    </location>
</feature>
<dbReference type="Proteomes" id="UP000011014">
    <property type="component" value="Unassembled WGS sequence"/>
</dbReference>
<evidence type="ECO:0000256" key="2">
    <source>
        <dbReference type="SAM" id="MobiDB-lite"/>
    </source>
</evidence>
<evidence type="ECO:0000313" key="3">
    <source>
        <dbReference type="EMBL" id="CBY41026.1"/>
    </source>
</evidence>
<feature type="compositionally biased region" description="Basic and acidic residues" evidence="2">
    <location>
        <begin position="522"/>
        <end position="531"/>
    </location>
</feature>
<proteinExistence type="predicted"/>
<feature type="compositionally biased region" description="Polar residues" evidence="2">
    <location>
        <begin position="433"/>
        <end position="442"/>
    </location>
</feature>
<feature type="compositionally biased region" description="Polar residues" evidence="2">
    <location>
        <begin position="353"/>
        <end position="382"/>
    </location>
</feature>
<feature type="compositionally biased region" description="Low complexity" evidence="2">
    <location>
        <begin position="108"/>
        <end position="118"/>
    </location>
</feature>
<feature type="compositionally biased region" description="Basic and acidic residues" evidence="2">
    <location>
        <begin position="484"/>
        <end position="504"/>
    </location>
</feature>
<feature type="region of interest" description="Disordered" evidence="2">
    <location>
        <begin position="286"/>
        <end position="318"/>
    </location>
</feature>
<feature type="region of interest" description="Disordered" evidence="2">
    <location>
        <begin position="349"/>
        <end position="442"/>
    </location>
</feature>
<feature type="compositionally biased region" description="Basic and acidic residues" evidence="2">
    <location>
        <begin position="384"/>
        <end position="418"/>
    </location>
</feature>
<keyword evidence="1" id="KW-0175">Coiled coil</keyword>
<gene>
    <name evidence="3" type="ORF">GSOID_T00023071001</name>
</gene>
<feature type="region of interest" description="Disordered" evidence="2">
    <location>
        <begin position="131"/>
        <end position="165"/>
    </location>
</feature>
<dbReference type="AlphaFoldDB" id="E4YZZ8"/>
<feature type="compositionally biased region" description="Basic and acidic residues" evidence="2">
    <location>
        <begin position="286"/>
        <end position="313"/>
    </location>
</feature>
<feature type="coiled-coil region" evidence="1">
    <location>
        <begin position="615"/>
        <end position="642"/>
    </location>
</feature>
<feature type="non-terminal residue" evidence="3">
    <location>
        <position position="685"/>
    </location>
</feature>
<feature type="region of interest" description="Disordered" evidence="2">
    <location>
        <begin position="484"/>
        <end position="531"/>
    </location>
</feature>
<evidence type="ECO:0008006" key="4">
    <source>
        <dbReference type="Google" id="ProtNLM"/>
    </source>
</evidence>
<organism evidence="3">
    <name type="scientific">Oikopleura dioica</name>
    <name type="common">Tunicate</name>
    <dbReference type="NCBI Taxonomy" id="34765"/>
    <lineage>
        <taxon>Eukaryota</taxon>
        <taxon>Metazoa</taxon>
        <taxon>Chordata</taxon>
        <taxon>Tunicata</taxon>
        <taxon>Appendicularia</taxon>
        <taxon>Copelata</taxon>
        <taxon>Oikopleuridae</taxon>
        <taxon>Oikopleura</taxon>
    </lineage>
</organism>